<dbReference type="Pfam" id="PF12675">
    <property type="entry name" value="DUF3795"/>
    <property type="match status" value="1"/>
</dbReference>
<dbReference type="InterPro" id="IPR024227">
    <property type="entry name" value="DUF3795"/>
</dbReference>
<dbReference type="RefSeq" id="WP_127342348.1">
    <property type="nucleotide sequence ID" value="NZ_RJJX01000002.1"/>
</dbReference>
<sequence>MKRAKEKERIAYCGINCSTCPAYVATQKQQEKVRIRIAKLWSDKENCYDACEITCKGCREPWGKKFRHCVECKVRACARLKLYTTCAECADYPCSKLNELYQTLDEKISRINLDDLRCNNKAG</sequence>
<dbReference type="AlphaFoldDB" id="A0A434AYK0"/>
<keyword evidence="2" id="KW-1185">Reference proteome</keyword>
<dbReference type="Proteomes" id="UP000282985">
    <property type="component" value="Unassembled WGS sequence"/>
</dbReference>
<comment type="caution">
    <text evidence="1">The sequence shown here is derived from an EMBL/GenBank/DDBJ whole genome shotgun (WGS) entry which is preliminary data.</text>
</comment>
<evidence type="ECO:0000313" key="1">
    <source>
        <dbReference type="EMBL" id="RUT79525.1"/>
    </source>
</evidence>
<dbReference type="EMBL" id="RJJX01000002">
    <property type="protein sequence ID" value="RUT79525.1"/>
    <property type="molecule type" value="Genomic_DNA"/>
</dbReference>
<organism evidence="1 2">
    <name type="scientific">Ancylomarina longa</name>
    <dbReference type="NCBI Taxonomy" id="2487017"/>
    <lineage>
        <taxon>Bacteria</taxon>
        <taxon>Pseudomonadati</taxon>
        <taxon>Bacteroidota</taxon>
        <taxon>Bacteroidia</taxon>
        <taxon>Marinilabiliales</taxon>
        <taxon>Marinifilaceae</taxon>
        <taxon>Ancylomarina</taxon>
    </lineage>
</organism>
<proteinExistence type="predicted"/>
<protein>
    <submittedName>
        <fullName evidence="1">DUF3795 domain-containing protein</fullName>
    </submittedName>
</protein>
<gene>
    <name evidence="1" type="ORF">DLK05_02215</name>
</gene>
<evidence type="ECO:0000313" key="2">
    <source>
        <dbReference type="Proteomes" id="UP000282985"/>
    </source>
</evidence>
<dbReference type="OrthoDB" id="9803966at2"/>
<accession>A0A434AYK0</accession>
<reference evidence="1 2" key="1">
    <citation type="submission" date="2018-11" db="EMBL/GenBank/DDBJ databases">
        <title>Parancylomarina longa gen. nov., sp. nov., isolated from sediments of southern Okinawa.</title>
        <authorList>
            <person name="Fu T."/>
        </authorList>
    </citation>
    <scope>NUCLEOTIDE SEQUENCE [LARGE SCALE GENOMIC DNA]</scope>
    <source>
        <strain evidence="1 2">T3-2 S1-C</strain>
    </source>
</reference>
<name>A0A434AYK0_9BACT</name>